<dbReference type="PANTHER" id="PTHR34502:SF3">
    <property type="entry name" value="DUF6594 DOMAIN-CONTAINING PROTEIN"/>
    <property type="match status" value="1"/>
</dbReference>
<organism evidence="3 4">
    <name type="scientific">Epicoccum nigrum</name>
    <name type="common">Soil fungus</name>
    <name type="synonym">Epicoccum purpurascens</name>
    <dbReference type="NCBI Taxonomy" id="105696"/>
    <lineage>
        <taxon>Eukaryota</taxon>
        <taxon>Fungi</taxon>
        <taxon>Dikarya</taxon>
        <taxon>Ascomycota</taxon>
        <taxon>Pezizomycotina</taxon>
        <taxon>Dothideomycetes</taxon>
        <taxon>Pleosporomycetidae</taxon>
        <taxon>Pleosporales</taxon>
        <taxon>Pleosporineae</taxon>
        <taxon>Didymellaceae</taxon>
        <taxon>Epicoccum</taxon>
    </lineage>
</organism>
<dbReference type="InParanoid" id="A0A1Y2LV79"/>
<name>A0A1Y2LV79_EPING</name>
<dbReference type="Pfam" id="PF20237">
    <property type="entry name" value="DUF6594"/>
    <property type="match status" value="1"/>
</dbReference>
<keyword evidence="1" id="KW-0472">Membrane</keyword>
<proteinExistence type="predicted"/>
<protein>
    <recommendedName>
        <fullName evidence="2">DUF6594 domain-containing protein</fullName>
    </recommendedName>
</protein>
<reference evidence="3 4" key="1">
    <citation type="journal article" date="2017" name="Genome Announc.">
        <title>Genome sequence of the saprophytic ascomycete Epicoccum nigrum ICMP 19927 strain isolated from New Zealand.</title>
        <authorList>
            <person name="Fokin M."/>
            <person name="Fleetwood D."/>
            <person name="Weir B.S."/>
            <person name="Villas-Boas S.G."/>
        </authorList>
    </citation>
    <scope>NUCLEOTIDE SEQUENCE [LARGE SCALE GENOMIC DNA]</scope>
    <source>
        <strain evidence="3 4">ICMP 19927</strain>
    </source>
</reference>
<dbReference type="STRING" id="105696.A0A1Y2LV79"/>
<feature type="domain" description="DUF6594" evidence="2">
    <location>
        <begin position="88"/>
        <end position="359"/>
    </location>
</feature>
<dbReference type="OMA" id="MANNDRT"/>
<sequence>MSRTNTVTHQDTMVDLEMQPCTSRAETAITSIYTDSRATTAVSADTETESKEPPTISLKEAEAEAAALAQREINHNITEPLQNYQRGYPLLAAFQSSESSFSIYRSFDYLHSRVILDLQDELRHLEEGLSELDKRDYAQPERRKCVTSRSHDLKAAKRKGLTCSERSTLLGTIREKLVNYDEIMIKMRELNAFQRPSKRDYRSLRTWFYNIKPLGHQSEGLFVKRKEDLITLRHGREWAGFDGWIEDCVRKLPKTWSRWLFTTPEQREKTDDKNILFYSPARIERLVGLIITFIIFILLVLPVVAMYKLTSVGDRNSTFDAVGILVVFTLLFSAAMSLLTKAKRHELFAASAAYCAVLVVFISNFGNDGTSFGGGRAG</sequence>
<dbReference type="PANTHER" id="PTHR34502">
    <property type="entry name" value="DUF6594 DOMAIN-CONTAINING PROTEIN-RELATED"/>
    <property type="match status" value="1"/>
</dbReference>
<feature type="transmembrane region" description="Helical" evidence="1">
    <location>
        <begin position="347"/>
        <end position="366"/>
    </location>
</feature>
<feature type="transmembrane region" description="Helical" evidence="1">
    <location>
        <begin position="321"/>
        <end position="340"/>
    </location>
</feature>
<accession>A0A1Y2LV79</accession>
<evidence type="ECO:0000313" key="4">
    <source>
        <dbReference type="Proteomes" id="UP000193240"/>
    </source>
</evidence>
<feature type="transmembrane region" description="Helical" evidence="1">
    <location>
        <begin position="286"/>
        <end position="309"/>
    </location>
</feature>
<dbReference type="AlphaFoldDB" id="A0A1Y2LV79"/>
<evidence type="ECO:0000259" key="2">
    <source>
        <dbReference type="Pfam" id="PF20237"/>
    </source>
</evidence>
<dbReference type="EMBL" id="KZ107848">
    <property type="protein sequence ID" value="OSS47459.1"/>
    <property type="molecule type" value="Genomic_DNA"/>
</dbReference>
<keyword evidence="1" id="KW-0812">Transmembrane</keyword>
<dbReference type="InterPro" id="IPR046529">
    <property type="entry name" value="DUF6594"/>
</dbReference>
<evidence type="ECO:0000313" key="3">
    <source>
        <dbReference type="EMBL" id="OSS47459.1"/>
    </source>
</evidence>
<gene>
    <name evidence="3" type="ORF">B5807_07301</name>
</gene>
<keyword evidence="1" id="KW-1133">Transmembrane helix</keyword>
<dbReference type="Proteomes" id="UP000193240">
    <property type="component" value="Unassembled WGS sequence"/>
</dbReference>
<keyword evidence="4" id="KW-1185">Reference proteome</keyword>
<evidence type="ECO:0000256" key="1">
    <source>
        <dbReference type="SAM" id="Phobius"/>
    </source>
</evidence>